<protein>
    <submittedName>
        <fullName evidence="9">ERCC4 domain-containing protein (XPF)</fullName>
    </submittedName>
</protein>
<reference evidence="9" key="1">
    <citation type="journal article" date="2014" name="Genome Biol. Evol.">
        <title>Pangenome evidence for extensive interdomain horizontal transfer affecting lineage core and shell genes in uncultured planktonic thaumarchaeota and euryarchaeota.</title>
        <authorList>
            <person name="Deschamps P."/>
            <person name="Zivanovic Y."/>
            <person name="Moreira D."/>
            <person name="Rodriguez-Valera F."/>
            <person name="Lopez-Garcia P."/>
        </authorList>
    </citation>
    <scope>NUCLEOTIDE SEQUENCE</scope>
</reference>
<dbReference type="SUPFAM" id="SSF52980">
    <property type="entry name" value="Restriction endonuclease-like"/>
    <property type="match status" value="1"/>
</dbReference>
<evidence type="ECO:0000256" key="4">
    <source>
        <dbReference type="ARBA" id="ARBA00022801"/>
    </source>
</evidence>
<name>A0A075GD23_9ARCH</name>
<keyword evidence="5" id="KW-0238">DNA-binding</keyword>
<evidence type="ECO:0000259" key="8">
    <source>
        <dbReference type="SMART" id="SM00891"/>
    </source>
</evidence>
<keyword evidence="4" id="KW-0378">Hydrolase</keyword>
<feature type="domain" description="Helix-hairpin-helix DNA-binding motif class 1" evidence="7">
    <location>
        <begin position="173"/>
        <end position="192"/>
    </location>
</feature>
<evidence type="ECO:0000313" key="9">
    <source>
        <dbReference type="EMBL" id="AIF01539.1"/>
    </source>
</evidence>
<dbReference type="GO" id="GO:0003697">
    <property type="term" value="F:single-stranded DNA binding"/>
    <property type="evidence" value="ECO:0007669"/>
    <property type="project" value="TreeGrafter"/>
</dbReference>
<evidence type="ECO:0000259" key="7">
    <source>
        <dbReference type="SMART" id="SM00278"/>
    </source>
</evidence>
<evidence type="ECO:0000256" key="6">
    <source>
        <dbReference type="ARBA" id="ARBA00023204"/>
    </source>
</evidence>
<dbReference type="Pfam" id="PF14520">
    <property type="entry name" value="HHH_5"/>
    <property type="match status" value="1"/>
</dbReference>
<dbReference type="SMART" id="SM00891">
    <property type="entry name" value="ERCC4"/>
    <property type="match status" value="1"/>
</dbReference>
<dbReference type="InterPro" id="IPR010994">
    <property type="entry name" value="RuvA_2-like"/>
</dbReference>
<dbReference type="AlphaFoldDB" id="A0A075GD23"/>
<dbReference type="CDD" id="cd20075">
    <property type="entry name" value="XPF_nuclease_XPF_arch"/>
    <property type="match status" value="1"/>
</dbReference>
<keyword evidence="6" id="KW-0234">DNA repair</keyword>
<evidence type="ECO:0000256" key="5">
    <source>
        <dbReference type="ARBA" id="ARBA00023125"/>
    </source>
</evidence>
<dbReference type="PANTHER" id="PTHR10150">
    <property type="entry name" value="DNA REPAIR ENDONUCLEASE XPF"/>
    <property type="match status" value="1"/>
</dbReference>
<keyword evidence="3" id="KW-0227">DNA damage</keyword>
<keyword evidence="1" id="KW-0540">Nuclease</keyword>
<evidence type="ECO:0000256" key="2">
    <source>
        <dbReference type="ARBA" id="ARBA00022759"/>
    </source>
</evidence>
<dbReference type="Gene3D" id="1.10.150.20">
    <property type="entry name" value="5' to 3' exonuclease, C-terminal subdomain"/>
    <property type="match status" value="1"/>
</dbReference>
<dbReference type="Gene3D" id="3.40.50.10130">
    <property type="match status" value="1"/>
</dbReference>
<dbReference type="InterPro" id="IPR003583">
    <property type="entry name" value="Hlx-hairpin-Hlx_DNA-bd_motif"/>
</dbReference>
<dbReference type="SUPFAM" id="SSF47781">
    <property type="entry name" value="RuvA domain 2-like"/>
    <property type="match status" value="1"/>
</dbReference>
<gene>
    <name evidence="9" type="primary">XPF</name>
</gene>
<sequence length="243" mass="27379">MTNPANKIFTKNSDHVNLNELRLVVDEREKKSRIPDLLKAVGINVEVKTLPIGDYIVAPETVVERKTISDLISSIFDGRLFDQCNRLKDNYQFPILLIEGNLDEIEKLTENWLVFYGAISSIVIDFKIPIIHTPNAYHTAKLLASMCSRKNATKGPFIKKIKKSNDLQKQQLSVLCSLPGVGEKTAIRMLEKFGTPLKVFSSSTTELSKISGLGETRAKKIKKMLQMQSKHLKKNSQKTLHDA</sequence>
<evidence type="ECO:0000256" key="3">
    <source>
        <dbReference type="ARBA" id="ARBA00022763"/>
    </source>
</evidence>
<dbReference type="GO" id="GO:1901255">
    <property type="term" value="P:nucleotide-excision repair involved in interstrand cross-link repair"/>
    <property type="evidence" value="ECO:0007669"/>
    <property type="project" value="TreeGrafter"/>
</dbReference>
<feature type="domain" description="ERCC4" evidence="8">
    <location>
        <begin position="22"/>
        <end position="102"/>
    </location>
</feature>
<dbReference type="GO" id="GO:0000014">
    <property type="term" value="F:single-stranded DNA endodeoxyribonuclease activity"/>
    <property type="evidence" value="ECO:0007669"/>
    <property type="project" value="TreeGrafter"/>
</dbReference>
<evidence type="ECO:0000256" key="1">
    <source>
        <dbReference type="ARBA" id="ARBA00022722"/>
    </source>
</evidence>
<dbReference type="Pfam" id="PF02732">
    <property type="entry name" value="ERCC4"/>
    <property type="match status" value="1"/>
</dbReference>
<dbReference type="EMBL" id="KF900624">
    <property type="protein sequence ID" value="AIF01539.1"/>
    <property type="molecule type" value="Genomic_DNA"/>
</dbReference>
<dbReference type="InterPro" id="IPR011335">
    <property type="entry name" value="Restrct_endonuc-II-like"/>
</dbReference>
<keyword evidence="2" id="KW-0255">Endonuclease</keyword>
<dbReference type="SMART" id="SM00278">
    <property type="entry name" value="HhH1"/>
    <property type="match status" value="2"/>
</dbReference>
<organism evidence="9">
    <name type="scientific">uncultured marine thaumarchaeote KM3_149_F07</name>
    <dbReference type="NCBI Taxonomy" id="1456013"/>
    <lineage>
        <taxon>Archaea</taxon>
        <taxon>Nitrososphaerota</taxon>
        <taxon>environmental samples</taxon>
    </lineage>
</organism>
<dbReference type="GO" id="GO:0003684">
    <property type="term" value="F:damaged DNA binding"/>
    <property type="evidence" value="ECO:0007669"/>
    <property type="project" value="TreeGrafter"/>
</dbReference>
<accession>A0A075GD23</accession>
<proteinExistence type="predicted"/>
<feature type="domain" description="Helix-hairpin-helix DNA-binding motif class 1" evidence="7">
    <location>
        <begin position="205"/>
        <end position="224"/>
    </location>
</feature>
<dbReference type="PANTHER" id="PTHR10150:SF0">
    <property type="entry name" value="DNA REPAIR ENDONUCLEASE XPF"/>
    <property type="match status" value="1"/>
</dbReference>
<dbReference type="InterPro" id="IPR006166">
    <property type="entry name" value="ERCC4_domain"/>
</dbReference>
<dbReference type="GO" id="GO:0000724">
    <property type="term" value="P:double-strand break repair via homologous recombination"/>
    <property type="evidence" value="ECO:0007669"/>
    <property type="project" value="TreeGrafter"/>
</dbReference>